<sequence>MKKTKHTEKDTWSVGGIIGLAVLIVFMISTLLLKAIDPNRGGGARHLIDLFS</sequence>
<gene>
    <name evidence="2" type="ORF">JOD17_002060</name>
</gene>
<organism evidence="2 3">
    <name type="scientific">Geomicrobium sediminis</name>
    <dbReference type="NCBI Taxonomy" id="1347788"/>
    <lineage>
        <taxon>Bacteria</taxon>
        <taxon>Bacillati</taxon>
        <taxon>Bacillota</taxon>
        <taxon>Bacilli</taxon>
        <taxon>Bacillales</taxon>
        <taxon>Geomicrobium</taxon>
    </lineage>
</organism>
<keyword evidence="3" id="KW-1185">Reference proteome</keyword>
<dbReference type="RefSeq" id="WP_204697453.1">
    <property type="nucleotide sequence ID" value="NZ_JAFBEC010000005.1"/>
</dbReference>
<evidence type="ECO:0000313" key="2">
    <source>
        <dbReference type="EMBL" id="MBM7632966.1"/>
    </source>
</evidence>
<dbReference type="EMBL" id="JAFBEC010000005">
    <property type="protein sequence ID" value="MBM7632966.1"/>
    <property type="molecule type" value="Genomic_DNA"/>
</dbReference>
<accession>A0ABS2PCA5</accession>
<name>A0ABS2PCA5_9BACL</name>
<proteinExistence type="predicted"/>
<keyword evidence="1" id="KW-1133">Transmembrane helix</keyword>
<keyword evidence="1" id="KW-0472">Membrane</keyword>
<evidence type="ECO:0000256" key="1">
    <source>
        <dbReference type="SAM" id="Phobius"/>
    </source>
</evidence>
<dbReference type="Proteomes" id="UP000741863">
    <property type="component" value="Unassembled WGS sequence"/>
</dbReference>
<reference evidence="2 3" key="1">
    <citation type="submission" date="2021-01" db="EMBL/GenBank/DDBJ databases">
        <title>Genomic Encyclopedia of Type Strains, Phase IV (KMG-IV): sequencing the most valuable type-strain genomes for metagenomic binning, comparative biology and taxonomic classification.</title>
        <authorList>
            <person name="Goeker M."/>
        </authorList>
    </citation>
    <scope>NUCLEOTIDE SEQUENCE [LARGE SCALE GENOMIC DNA]</scope>
    <source>
        <strain evidence="2 3">DSM 25540</strain>
    </source>
</reference>
<feature type="transmembrane region" description="Helical" evidence="1">
    <location>
        <begin position="12"/>
        <end position="33"/>
    </location>
</feature>
<protein>
    <submittedName>
        <fullName evidence="2">Uncharacterized protein</fullName>
    </submittedName>
</protein>
<keyword evidence="1" id="KW-0812">Transmembrane</keyword>
<evidence type="ECO:0000313" key="3">
    <source>
        <dbReference type="Proteomes" id="UP000741863"/>
    </source>
</evidence>
<comment type="caution">
    <text evidence="2">The sequence shown here is derived from an EMBL/GenBank/DDBJ whole genome shotgun (WGS) entry which is preliminary data.</text>
</comment>